<comment type="caution">
    <text evidence="9">The sequence shown here is derived from an EMBL/GenBank/DDBJ whole genome shotgun (WGS) entry which is preliminary data.</text>
</comment>
<dbReference type="PANTHER" id="PTHR18964:SF149">
    <property type="entry name" value="BIFUNCTIONAL UDP-N-ACETYLGLUCOSAMINE 2-EPIMERASE_N-ACETYLMANNOSAMINE KINASE"/>
    <property type="match status" value="1"/>
</dbReference>
<evidence type="ECO:0000256" key="1">
    <source>
        <dbReference type="ARBA" id="ARBA00006479"/>
    </source>
</evidence>
<dbReference type="Proteomes" id="UP001597178">
    <property type="component" value="Unassembled WGS sequence"/>
</dbReference>
<proteinExistence type="inferred from homology"/>
<evidence type="ECO:0000256" key="8">
    <source>
        <dbReference type="ARBA" id="ARBA00032386"/>
    </source>
</evidence>
<dbReference type="PANTHER" id="PTHR18964">
    <property type="entry name" value="ROK (REPRESSOR, ORF, KINASE) FAMILY"/>
    <property type="match status" value="1"/>
</dbReference>
<protein>
    <recommendedName>
        <fullName evidence="3">Glucokinase</fullName>
        <ecNumber evidence="2">2.7.1.2</ecNumber>
    </recommendedName>
    <alternativeName>
        <fullName evidence="8">Glucose kinase</fullName>
    </alternativeName>
</protein>
<reference evidence="10" key="1">
    <citation type="journal article" date="2019" name="Int. J. Syst. Evol. Microbiol.">
        <title>The Global Catalogue of Microorganisms (GCM) 10K type strain sequencing project: providing services to taxonomists for standard genome sequencing and annotation.</title>
        <authorList>
            <consortium name="The Broad Institute Genomics Platform"/>
            <consortium name="The Broad Institute Genome Sequencing Center for Infectious Disease"/>
            <person name="Wu L."/>
            <person name="Ma J."/>
        </authorList>
    </citation>
    <scope>NUCLEOTIDE SEQUENCE [LARGE SCALE GENOMIC DNA]</scope>
    <source>
        <strain evidence="10">CCUG 54822</strain>
    </source>
</reference>
<dbReference type="EC" id="2.7.1.2" evidence="2"/>
<keyword evidence="4 9" id="KW-0808">Transferase</keyword>
<dbReference type="RefSeq" id="WP_382402207.1">
    <property type="nucleotide sequence ID" value="NZ_JBHTNH010000029.1"/>
</dbReference>
<dbReference type="NCBIfam" id="TIGR00744">
    <property type="entry name" value="ROK_glcA_fam"/>
    <property type="match status" value="1"/>
</dbReference>
<keyword evidence="10" id="KW-1185">Reference proteome</keyword>
<evidence type="ECO:0000256" key="2">
    <source>
        <dbReference type="ARBA" id="ARBA00012323"/>
    </source>
</evidence>
<dbReference type="InterPro" id="IPR049874">
    <property type="entry name" value="ROK_cs"/>
</dbReference>
<keyword evidence="5" id="KW-0547">Nucleotide-binding</keyword>
<accession>A0ABW3ZYW3</accession>
<evidence type="ECO:0000256" key="4">
    <source>
        <dbReference type="ARBA" id="ARBA00022679"/>
    </source>
</evidence>
<name>A0ABW3ZYW3_9BACI</name>
<dbReference type="Pfam" id="PF00480">
    <property type="entry name" value="ROK"/>
    <property type="match status" value="1"/>
</dbReference>
<evidence type="ECO:0000256" key="5">
    <source>
        <dbReference type="ARBA" id="ARBA00022741"/>
    </source>
</evidence>
<dbReference type="InterPro" id="IPR000600">
    <property type="entry name" value="ROK"/>
</dbReference>
<dbReference type="Gene3D" id="3.30.420.40">
    <property type="match status" value="2"/>
</dbReference>
<dbReference type="GO" id="GO:0004340">
    <property type="term" value="F:glucokinase activity"/>
    <property type="evidence" value="ECO:0007669"/>
    <property type="project" value="UniProtKB-EC"/>
</dbReference>
<organism evidence="9 10">
    <name type="scientific">Lentibacillus salinarum</name>
    <dbReference type="NCBI Taxonomy" id="446820"/>
    <lineage>
        <taxon>Bacteria</taxon>
        <taxon>Bacillati</taxon>
        <taxon>Bacillota</taxon>
        <taxon>Bacilli</taxon>
        <taxon>Bacillales</taxon>
        <taxon>Bacillaceae</taxon>
        <taxon>Lentibacillus</taxon>
    </lineage>
</organism>
<sequence length="319" mass="33747">MMTSIIGIDIGGTTVKIGIMDPDGHIMDKWEIPTNHANNGAYIIPEIWQSVSQKLDSTAVIKGIGIGAPGFIDSSTGYVYEAVNIGWKNVALADELQTISGLPVFVANDANAAVLGENWKGAGENARNLIALTLGTGVGGGLIVNGDMVDGENGMAGEIGHTTIDPDGYLCNCGRRGCLETVASATGMVRQAMEKMEKKPNSPLVSRYKQNGTMTTKDIFELADAGDESCEEIVAYTADILGLIIANIATITNPSKVLIGGGVSQAGEDFVKLIDAAFSRYALKRVRHICELKTARLGNDAGMIGAAFLVRQRLDHLTF</sequence>
<evidence type="ECO:0000256" key="6">
    <source>
        <dbReference type="ARBA" id="ARBA00022777"/>
    </source>
</evidence>
<dbReference type="SUPFAM" id="SSF53067">
    <property type="entry name" value="Actin-like ATPase domain"/>
    <property type="match status" value="1"/>
</dbReference>
<dbReference type="EMBL" id="JBHTNH010000029">
    <property type="protein sequence ID" value="MFD1363058.1"/>
    <property type="molecule type" value="Genomic_DNA"/>
</dbReference>
<keyword evidence="6" id="KW-0418">Kinase</keyword>
<evidence type="ECO:0000256" key="7">
    <source>
        <dbReference type="ARBA" id="ARBA00022840"/>
    </source>
</evidence>
<evidence type="ECO:0000256" key="3">
    <source>
        <dbReference type="ARBA" id="ARBA00014701"/>
    </source>
</evidence>
<dbReference type="InterPro" id="IPR004654">
    <property type="entry name" value="ROK_glcA"/>
</dbReference>
<gene>
    <name evidence="9" type="ORF">ACFQ4A_15515</name>
</gene>
<keyword evidence="7" id="KW-0067">ATP-binding</keyword>
<evidence type="ECO:0000313" key="9">
    <source>
        <dbReference type="EMBL" id="MFD1363058.1"/>
    </source>
</evidence>
<comment type="similarity">
    <text evidence="1">Belongs to the ROK (NagC/XylR) family.</text>
</comment>
<evidence type="ECO:0000313" key="10">
    <source>
        <dbReference type="Proteomes" id="UP001597178"/>
    </source>
</evidence>
<dbReference type="InterPro" id="IPR043129">
    <property type="entry name" value="ATPase_NBD"/>
</dbReference>
<dbReference type="PROSITE" id="PS01125">
    <property type="entry name" value="ROK"/>
    <property type="match status" value="1"/>
</dbReference>